<protein>
    <recommendedName>
        <fullName evidence="3">Lipoprotein</fullName>
    </recommendedName>
</protein>
<dbReference type="Proteomes" id="UP000530564">
    <property type="component" value="Unassembled WGS sequence"/>
</dbReference>
<dbReference type="PROSITE" id="PS51257">
    <property type="entry name" value="PROKAR_LIPOPROTEIN"/>
    <property type="match status" value="1"/>
</dbReference>
<dbReference type="EMBL" id="JACIDK010000001">
    <property type="protein sequence ID" value="MBB3890257.1"/>
    <property type="molecule type" value="Genomic_DNA"/>
</dbReference>
<evidence type="ECO:0000313" key="1">
    <source>
        <dbReference type="EMBL" id="MBB3890257.1"/>
    </source>
</evidence>
<evidence type="ECO:0000313" key="2">
    <source>
        <dbReference type="Proteomes" id="UP000530564"/>
    </source>
</evidence>
<dbReference type="AlphaFoldDB" id="A0A839ZYN9"/>
<reference evidence="1 2" key="1">
    <citation type="submission" date="2020-08" db="EMBL/GenBank/DDBJ databases">
        <title>Genomic Encyclopedia of Type Strains, Phase IV (KMG-IV): sequencing the most valuable type-strain genomes for metagenomic binning, comparative biology and taxonomic classification.</title>
        <authorList>
            <person name="Goeker M."/>
        </authorList>
    </citation>
    <scope>NUCLEOTIDE SEQUENCE [LARGE SCALE GENOMIC DNA]</scope>
    <source>
        <strain evidence="1 2">DSM 21793</strain>
    </source>
</reference>
<organism evidence="1 2">
    <name type="scientific">Phenylobacterium haematophilum</name>
    <dbReference type="NCBI Taxonomy" id="98513"/>
    <lineage>
        <taxon>Bacteria</taxon>
        <taxon>Pseudomonadati</taxon>
        <taxon>Pseudomonadota</taxon>
        <taxon>Alphaproteobacteria</taxon>
        <taxon>Caulobacterales</taxon>
        <taxon>Caulobacteraceae</taxon>
        <taxon>Phenylobacterium</taxon>
    </lineage>
</organism>
<comment type="caution">
    <text evidence="1">The sequence shown here is derived from an EMBL/GenBank/DDBJ whole genome shotgun (WGS) entry which is preliminary data.</text>
</comment>
<keyword evidence="2" id="KW-1185">Reference proteome</keyword>
<evidence type="ECO:0008006" key="3">
    <source>
        <dbReference type="Google" id="ProtNLM"/>
    </source>
</evidence>
<accession>A0A839ZYN9</accession>
<proteinExistence type="predicted"/>
<dbReference type="RefSeq" id="WP_183770163.1">
    <property type="nucleotide sequence ID" value="NZ_JACIDK010000001.1"/>
</dbReference>
<gene>
    <name evidence="1" type="ORF">GGQ61_000954</name>
</gene>
<sequence length="185" mass="18196">MRGAALACLSLLLAAGCDRKPAEPPAAPPASVPVAEAPAPAAPVVGLEGAYAAISNTAVGVTGDLTASAGTLRFAQGQSYRLEGVSTLKGARAYASTQGSFAGLIDVPDTADLSLFKVMAEDPGKARNGGLCGATPTTYLVTYVGVDGSGAAGLFVIAFSGQAAPGANSPEAELCGTFMYAPKTG</sequence>
<name>A0A839ZYN9_9CAUL</name>